<dbReference type="RefSeq" id="WP_153533516.1">
    <property type="nucleotide sequence ID" value="NZ_WEGH01000002.1"/>
</dbReference>
<dbReference type="OrthoDB" id="5173196at2"/>
<sequence>MVTLPMPSFGDYLRHLRSNSPASALKGGRLSRTEVAAGAFLSVGYVIKLEQGSAGNPSPEVVERLAEVLGVKAVERQHLHDLALYRPVRRDGAEYTVVSPITPVMEEAVDNLHPQLCGYVDELWNVLYCNSEYARVFRHITEAGNVLRWFFTVPESRSVMIEWESEARLTVAWFRALMVRRPDDPRFGELLDDLARSPDFARMWLDREIFMGRHSPYMLMRDLDRDQDVRLLAQVYAWPDPTQAVQMFLGIRTKEQPPPAPFPGDGEGGEAV</sequence>
<dbReference type="Pfam" id="PF13560">
    <property type="entry name" value="HTH_31"/>
    <property type="match status" value="1"/>
</dbReference>
<gene>
    <name evidence="2" type="ORF">ACRB68_35340</name>
</gene>
<comment type="caution">
    <text evidence="2">The sequence shown here is derived from an EMBL/GenBank/DDBJ whole genome shotgun (WGS) entry which is preliminary data.</text>
</comment>
<protein>
    <recommendedName>
        <fullName evidence="1">HTH cro/C1-type domain-containing protein</fullName>
    </recommendedName>
</protein>
<dbReference type="GO" id="GO:0003677">
    <property type="term" value="F:DNA binding"/>
    <property type="evidence" value="ECO:0007669"/>
    <property type="project" value="InterPro"/>
</dbReference>
<accession>A0A7K0BWB2</accession>
<dbReference type="EMBL" id="WEGH01000002">
    <property type="protein sequence ID" value="MQY05458.1"/>
    <property type="molecule type" value="Genomic_DNA"/>
</dbReference>
<dbReference type="InterPro" id="IPR041413">
    <property type="entry name" value="MLTR_LBD"/>
</dbReference>
<dbReference type="CDD" id="cd00093">
    <property type="entry name" value="HTH_XRE"/>
    <property type="match status" value="1"/>
</dbReference>
<reference evidence="2 3" key="1">
    <citation type="submission" date="2019-10" db="EMBL/GenBank/DDBJ databases">
        <title>Actinomadura rubteroloni sp. nov. and Actinomadura macrotermitis sp. nov., isolated from the gut of fungus growing-termite Macrotermes natalensis.</title>
        <authorList>
            <person name="Benndorf R."/>
            <person name="Martin K."/>
            <person name="Kuefner M."/>
            <person name="De Beer W."/>
            <person name="Kaster A.-K."/>
            <person name="Vollmers J."/>
            <person name="Poulsen M."/>
            <person name="Beemelmanns C."/>
        </authorList>
    </citation>
    <scope>NUCLEOTIDE SEQUENCE [LARGE SCALE GENOMIC DNA]</scope>
    <source>
        <strain evidence="2 3">RB68</strain>
    </source>
</reference>
<dbReference type="AlphaFoldDB" id="A0A7K0BWB2"/>
<evidence type="ECO:0000313" key="3">
    <source>
        <dbReference type="Proteomes" id="UP000487268"/>
    </source>
</evidence>
<dbReference type="PROSITE" id="PS50943">
    <property type="entry name" value="HTH_CROC1"/>
    <property type="match status" value="1"/>
</dbReference>
<organism evidence="2 3">
    <name type="scientific">Actinomadura macrotermitis</name>
    <dbReference type="NCBI Taxonomy" id="2585200"/>
    <lineage>
        <taxon>Bacteria</taxon>
        <taxon>Bacillati</taxon>
        <taxon>Actinomycetota</taxon>
        <taxon>Actinomycetes</taxon>
        <taxon>Streptosporangiales</taxon>
        <taxon>Thermomonosporaceae</taxon>
        <taxon>Actinomadura</taxon>
    </lineage>
</organism>
<feature type="domain" description="HTH cro/C1-type" evidence="1">
    <location>
        <begin position="30"/>
        <end position="76"/>
    </location>
</feature>
<evidence type="ECO:0000313" key="2">
    <source>
        <dbReference type="EMBL" id="MQY05458.1"/>
    </source>
</evidence>
<dbReference type="PANTHER" id="PTHR35010">
    <property type="entry name" value="BLL4672 PROTEIN-RELATED"/>
    <property type="match status" value="1"/>
</dbReference>
<dbReference type="Gene3D" id="3.30.450.180">
    <property type="match status" value="1"/>
</dbReference>
<dbReference type="SUPFAM" id="SSF47413">
    <property type="entry name" value="lambda repressor-like DNA-binding domains"/>
    <property type="match status" value="1"/>
</dbReference>
<dbReference type="Gene3D" id="1.10.260.40">
    <property type="entry name" value="lambda repressor-like DNA-binding domains"/>
    <property type="match status" value="1"/>
</dbReference>
<keyword evidence="3" id="KW-1185">Reference proteome</keyword>
<dbReference type="Pfam" id="PF17765">
    <property type="entry name" value="MLTR_LBD"/>
    <property type="match status" value="1"/>
</dbReference>
<dbReference type="InterPro" id="IPR001387">
    <property type="entry name" value="Cro/C1-type_HTH"/>
</dbReference>
<proteinExistence type="predicted"/>
<dbReference type="InterPro" id="IPR010982">
    <property type="entry name" value="Lambda_DNA-bd_dom_sf"/>
</dbReference>
<dbReference type="Proteomes" id="UP000487268">
    <property type="component" value="Unassembled WGS sequence"/>
</dbReference>
<evidence type="ECO:0000259" key="1">
    <source>
        <dbReference type="PROSITE" id="PS50943"/>
    </source>
</evidence>
<name>A0A7K0BWB2_9ACTN</name>
<dbReference type="SMART" id="SM00530">
    <property type="entry name" value="HTH_XRE"/>
    <property type="match status" value="1"/>
</dbReference>